<evidence type="ECO:0000256" key="1">
    <source>
        <dbReference type="SAM" id="Phobius"/>
    </source>
</evidence>
<accession>A0A0E9W0G1</accession>
<dbReference type="EMBL" id="GBXM01025609">
    <property type="protein sequence ID" value="JAH82968.1"/>
    <property type="molecule type" value="Transcribed_RNA"/>
</dbReference>
<dbReference type="AlphaFoldDB" id="A0A0E9W0G1"/>
<organism evidence="2">
    <name type="scientific">Anguilla anguilla</name>
    <name type="common">European freshwater eel</name>
    <name type="synonym">Muraena anguilla</name>
    <dbReference type="NCBI Taxonomy" id="7936"/>
    <lineage>
        <taxon>Eukaryota</taxon>
        <taxon>Metazoa</taxon>
        <taxon>Chordata</taxon>
        <taxon>Craniata</taxon>
        <taxon>Vertebrata</taxon>
        <taxon>Euteleostomi</taxon>
        <taxon>Actinopterygii</taxon>
        <taxon>Neopterygii</taxon>
        <taxon>Teleostei</taxon>
        <taxon>Anguilliformes</taxon>
        <taxon>Anguillidae</taxon>
        <taxon>Anguilla</taxon>
    </lineage>
</organism>
<reference evidence="2" key="2">
    <citation type="journal article" date="2015" name="Fish Shellfish Immunol.">
        <title>Early steps in the European eel (Anguilla anguilla)-Vibrio vulnificus interaction in the gills: Role of the RtxA13 toxin.</title>
        <authorList>
            <person name="Callol A."/>
            <person name="Pajuelo D."/>
            <person name="Ebbesson L."/>
            <person name="Teles M."/>
            <person name="MacKenzie S."/>
            <person name="Amaro C."/>
        </authorList>
    </citation>
    <scope>NUCLEOTIDE SEQUENCE</scope>
</reference>
<protein>
    <submittedName>
        <fullName evidence="2">Uncharacterized protein</fullName>
    </submittedName>
</protein>
<proteinExistence type="predicted"/>
<reference evidence="2" key="1">
    <citation type="submission" date="2014-11" db="EMBL/GenBank/DDBJ databases">
        <authorList>
            <person name="Amaro Gonzalez C."/>
        </authorList>
    </citation>
    <scope>NUCLEOTIDE SEQUENCE</scope>
</reference>
<name>A0A0E9W0G1_ANGAN</name>
<evidence type="ECO:0000313" key="2">
    <source>
        <dbReference type="EMBL" id="JAH82968.1"/>
    </source>
</evidence>
<keyword evidence="1" id="KW-0472">Membrane</keyword>
<feature type="transmembrane region" description="Helical" evidence="1">
    <location>
        <begin position="6"/>
        <end position="24"/>
    </location>
</feature>
<keyword evidence="1" id="KW-1133">Transmembrane helix</keyword>
<keyword evidence="1" id="KW-0812">Transmembrane</keyword>
<sequence length="25" mass="2905">MIFGCFFSISGISGFAYLIFRFPFH</sequence>